<keyword evidence="2" id="KW-1133">Transmembrane helix</keyword>
<evidence type="ECO:0000313" key="5">
    <source>
        <dbReference type="Proteomes" id="UP001500974"/>
    </source>
</evidence>
<evidence type="ECO:0000259" key="3">
    <source>
        <dbReference type="Pfam" id="PF14258"/>
    </source>
</evidence>
<feature type="transmembrane region" description="Helical" evidence="2">
    <location>
        <begin position="44"/>
        <end position="63"/>
    </location>
</feature>
<keyword evidence="5" id="KW-1185">Reference proteome</keyword>
<feature type="region of interest" description="Disordered" evidence="1">
    <location>
        <begin position="1"/>
        <end position="21"/>
    </location>
</feature>
<dbReference type="Proteomes" id="UP001500974">
    <property type="component" value="Unassembled WGS sequence"/>
</dbReference>
<keyword evidence="2" id="KW-0812">Transmembrane</keyword>
<gene>
    <name evidence="4" type="ORF">GCM10009784_00220</name>
</gene>
<name>A0ABP5MB63_9MICC</name>
<dbReference type="EMBL" id="BAAAON010000001">
    <property type="protein sequence ID" value="GAA2171885.1"/>
    <property type="molecule type" value="Genomic_DNA"/>
</dbReference>
<accession>A0ABP5MB63</accession>
<dbReference type="Pfam" id="PF14258">
    <property type="entry name" value="DUF4350"/>
    <property type="match status" value="1"/>
</dbReference>
<evidence type="ECO:0000313" key="4">
    <source>
        <dbReference type="EMBL" id="GAA2171885.1"/>
    </source>
</evidence>
<proteinExistence type="predicted"/>
<organism evidence="4 5">
    <name type="scientific">Arthrobacter parietis</name>
    <dbReference type="NCBI Taxonomy" id="271434"/>
    <lineage>
        <taxon>Bacteria</taxon>
        <taxon>Bacillati</taxon>
        <taxon>Actinomycetota</taxon>
        <taxon>Actinomycetes</taxon>
        <taxon>Micrococcales</taxon>
        <taxon>Micrococcaceae</taxon>
        <taxon>Arthrobacter</taxon>
    </lineage>
</organism>
<sequence>MSATTETRHPPGGANKERTSAEIVGDGQSVGSTFFGTLKQARGWLILGALLLVTVVIGAIAAGSGEQNPLSPENAAPGGARAAAEVLERGGVEVIRAESLEDAIDALRGSDDTLLLHDPQSWLTSEQLESLGDTLADRTVLIEPGLTILTELADGVRSAGVIPADITDPLPANCSNAAATAAGSVSPGGFSYRGAVTCFPLPGEGGGNTAGTFVTTADGEIGVLGNGGIISNGRIDEHGNAALTLRVLGSTKTLVWYQPTQDDLAVTAGPADPLALLPDFVNPLMLWLLITALLAIFWRGRRLGPLVTEPLPVVVRSAETAAGRARLYQDAGAVQHAAETLRAATLARLAAALRIPPAYPRTTVVAAAASKTGRDPAELDSLLNSQLPHSDAQLVQWSQELDKLEQEIRRS</sequence>
<feature type="domain" description="DUF4350" evidence="3">
    <location>
        <begin position="72"/>
        <end position="248"/>
    </location>
</feature>
<protein>
    <submittedName>
        <fullName evidence="4">DUF4350 domain-containing protein</fullName>
    </submittedName>
</protein>
<dbReference type="RefSeq" id="WP_346027082.1">
    <property type="nucleotide sequence ID" value="NZ_BAAAON010000001.1"/>
</dbReference>
<evidence type="ECO:0000256" key="2">
    <source>
        <dbReference type="SAM" id="Phobius"/>
    </source>
</evidence>
<dbReference type="InterPro" id="IPR025646">
    <property type="entry name" value="DUF4350"/>
</dbReference>
<evidence type="ECO:0000256" key="1">
    <source>
        <dbReference type="SAM" id="MobiDB-lite"/>
    </source>
</evidence>
<keyword evidence="2" id="KW-0472">Membrane</keyword>
<comment type="caution">
    <text evidence="4">The sequence shown here is derived from an EMBL/GenBank/DDBJ whole genome shotgun (WGS) entry which is preliminary data.</text>
</comment>
<reference evidence="5" key="1">
    <citation type="journal article" date="2019" name="Int. J. Syst. Evol. Microbiol.">
        <title>The Global Catalogue of Microorganisms (GCM) 10K type strain sequencing project: providing services to taxonomists for standard genome sequencing and annotation.</title>
        <authorList>
            <consortium name="The Broad Institute Genomics Platform"/>
            <consortium name="The Broad Institute Genome Sequencing Center for Infectious Disease"/>
            <person name="Wu L."/>
            <person name="Ma J."/>
        </authorList>
    </citation>
    <scope>NUCLEOTIDE SEQUENCE [LARGE SCALE GENOMIC DNA]</scope>
    <source>
        <strain evidence="5">JCM 14917</strain>
    </source>
</reference>